<dbReference type="GO" id="GO:0016020">
    <property type="term" value="C:membrane"/>
    <property type="evidence" value="ECO:0007669"/>
    <property type="project" value="UniProtKB-SubCell"/>
</dbReference>
<dbReference type="InterPro" id="IPR002657">
    <property type="entry name" value="BilAc:Na_symport/Acr3"/>
</dbReference>
<feature type="region of interest" description="Disordered" evidence="7">
    <location>
        <begin position="76"/>
        <end position="138"/>
    </location>
</feature>
<feature type="transmembrane region" description="Helical" evidence="8">
    <location>
        <begin position="421"/>
        <end position="440"/>
    </location>
</feature>
<feature type="transmembrane region" description="Helical" evidence="8">
    <location>
        <begin position="44"/>
        <end position="71"/>
    </location>
</feature>
<dbReference type="OrthoDB" id="203097at2759"/>
<evidence type="ECO:0000256" key="1">
    <source>
        <dbReference type="ARBA" id="ARBA00004141"/>
    </source>
</evidence>
<dbReference type="AlphaFoldDB" id="A0A913Z3K9"/>
<dbReference type="RefSeq" id="XP_038046384.1">
    <property type="nucleotide sequence ID" value="XM_038190456.1"/>
</dbReference>
<feature type="compositionally biased region" description="Polar residues" evidence="7">
    <location>
        <begin position="119"/>
        <end position="138"/>
    </location>
</feature>
<evidence type="ECO:0000256" key="3">
    <source>
        <dbReference type="ARBA" id="ARBA00022692"/>
    </source>
</evidence>
<dbReference type="PANTHER" id="PTHR10361:SF65">
    <property type="entry name" value="ILEAL SODIUM_BILE ACID COTRANSPORTER"/>
    <property type="match status" value="1"/>
</dbReference>
<evidence type="ECO:0000313" key="9">
    <source>
        <dbReference type="EnsemblMetazoa" id="XP_038046384.1"/>
    </source>
</evidence>
<dbReference type="Proteomes" id="UP000887568">
    <property type="component" value="Unplaced"/>
</dbReference>
<comment type="similarity">
    <text evidence="2">Belongs to the bile acid:sodium symporter (BASS) (TC 2.A.28) family.</text>
</comment>
<dbReference type="OMA" id="DENMFRV"/>
<evidence type="ECO:0000256" key="8">
    <source>
        <dbReference type="SAM" id="Phobius"/>
    </source>
</evidence>
<evidence type="ECO:0000256" key="5">
    <source>
        <dbReference type="ARBA" id="ARBA00022989"/>
    </source>
</evidence>
<feature type="transmembrane region" description="Helical" evidence="8">
    <location>
        <begin position="318"/>
        <end position="338"/>
    </location>
</feature>
<feature type="transmembrane region" description="Helical" evidence="8">
    <location>
        <begin position="476"/>
        <end position="500"/>
    </location>
</feature>
<keyword evidence="4" id="KW-0769">Symport</keyword>
<dbReference type="Gene3D" id="1.20.1530.20">
    <property type="match status" value="1"/>
</dbReference>
<dbReference type="PANTHER" id="PTHR10361">
    <property type="entry name" value="SODIUM-BILE ACID COTRANSPORTER"/>
    <property type="match status" value="1"/>
</dbReference>
<comment type="subcellular location">
    <subcellularLocation>
        <location evidence="1">Membrane</location>
        <topology evidence="1">Multi-pass membrane protein</topology>
    </subcellularLocation>
</comment>
<evidence type="ECO:0000256" key="7">
    <source>
        <dbReference type="SAM" id="MobiDB-lite"/>
    </source>
</evidence>
<feature type="transmembrane region" description="Helical" evidence="8">
    <location>
        <begin position="350"/>
        <end position="371"/>
    </location>
</feature>
<evidence type="ECO:0000256" key="2">
    <source>
        <dbReference type="ARBA" id="ARBA00006528"/>
    </source>
</evidence>
<name>A0A913Z3K9_PATMI</name>
<sequence length="646" mass="70154">MWSLERLQAGVHVLSIGLLCSRLRACLVLSDTSEARPSTNRNSWLTMAGGCVKIFGVLVLVLALVVDATVVSSENLQRNKRQVTKPTNAPKTAADNAGDSKENQPPATKKSADKKDKTITSPAGDSSGTTATIKGVSRTNDTTTTTTVVIPATVVPPAKGGCVVPKPEETENANLTLSFDESPMYIHEGEIKNLTIFYSGLRFPRVMHLKTSDESMFIVISNDTVPLETTAGDDNDTVTVTLHGVRLGITKLQILILDPRNPEAEAKIFTHLVKTKRVLRIIDTMFDYMLLPLVLIATCGMGCKLDTDLIKGKLRRPIPVFVGPVCQFICMPLVALSISKLFKFDPLTAMGLITVGSCPGGGLSNMITLLVDADLIMSVTMTFLSTCLALGMLPLNLFIYSRFFKAEGNEDSGINLPITNIIMQISFLTVPLLLGMLIRAKLPKIAEYVIKSLNILSLTLVLLTLGVGLYSNVYVIFSPAFVLLGGFLHPTCGFIIGFIMAKFLARFPNESAVTVSVETGVQNNLIAISMLKLSFDQPEADIMARMPMIVAISAVSIGIGMILASIPINRRRSREEKRAKELRNVTDKYDYQPVALTERRLSDEQGNGDQPAGNGVVEQRKESIPSYDLVVVERPPVNVDGPETVV</sequence>
<evidence type="ECO:0000256" key="4">
    <source>
        <dbReference type="ARBA" id="ARBA00022847"/>
    </source>
</evidence>
<evidence type="ECO:0000256" key="6">
    <source>
        <dbReference type="ARBA" id="ARBA00023136"/>
    </source>
</evidence>
<feature type="region of interest" description="Disordered" evidence="7">
    <location>
        <begin position="599"/>
        <end position="621"/>
    </location>
</feature>
<reference evidence="9" key="1">
    <citation type="submission" date="2022-11" db="UniProtKB">
        <authorList>
            <consortium name="EnsemblMetazoa"/>
        </authorList>
    </citation>
    <scope>IDENTIFICATION</scope>
</reference>
<feature type="transmembrane region" description="Helical" evidence="8">
    <location>
        <begin position="383"/>
        <end position="401"/>
    </location>
</feature>
<keyword evidence="6 8" id="KW-0472">Membrane</keyword>
<dbReference type="InterPro" id="IPR038770">
    <property type="entry name" value="Na+/solute_symporter_sf"/>
</dbReference>
<keyword evidence="10" id="KW-1185">Reference proteome</keyword>
<dbReference type="EnsemblMetazoa" id="XM_038190456.1">
    <property type="protein sequence ID" value="XP_038046384.1"/>
    <property type="gene ID" value="LOC119720663"/>
</dbReference>
<dbReference type="GO" id="GO:0015293">
    <property type="term" value="F:symporter activity"/>
    <property type="evidence" value="ECO:0007669"/>
    <property type="project" value="UniProtKB-KW"/>
</dbReference>
<evidence type="ECO:0000313" key="10">
    <source>
        <dbReference type="Proteomes" id="UP000887568"/>
    </source>
</evidence>
<keyword evidence="4" id="KW-0813">Transport</keyword>
<keyword evidence="5 8" id="KW-1133">Transmembrane helix</keyword>
<feature type="transmembrane region" description="Helical" evidence="8">
    <location>
        <begin position="547"/>
        <end position="568"/>
    </location>
</feature>
<accession>A0A913Z3K9</accession>
<dbReference type="InterPro" id="IPR004710">
    <property type="entry name" value="Bilac:Na_transpt"/>
</dbReference>
<protein>
    <submittedName>
        <fullName evidence="9">Uncharacterized protein</fullName>
    </submittedName>
</protein>
<dbReference type="Pfam" id="PF01758">
    <property type="entry name" value="SBF"/>
    <property type="match status" value="1"/>
</dbReference>
<keyword evidence="3 8" id="KW-0812">Transmembrane</keyword>
<organism evidence="9 10">
    <name type="scientific">Patiria miniata</name>
    <name type="common">Bat star</name>
    <name type="synonym">Asterina miniata</name>
    <dbReference type="NCBI Taxonomy" id="46514"/>
    <lineage>
        <taxon>Eukaryota</taxon>
        <taxon>Metazoa</taxon>
        <taxon>Echinodermata</taxon>
        <taxon>Eleutherozoa</taxon>
        <taxon>Asterozoa</taxon>
        <taxon>Asteroidea</taxon>
        <taxon>Valvatacea</taxon>
        <taxon>Valvatida</taxon>
        <taxon>Asterinidae</taxon>
        <taxon>Patiria</taxon>
    </lineage>
</organism>
<feature type="transmembrane region" description="Helical" evidence="8">
    <location>
        <begin position="452"/>
        <end position="470"/>
    </location>
</feature>
<proteinExistence type="inferred from homology"/>
<dbReference type="GeneID" id="119720663"/>